<evidence type="ECO:0000259" key="4">
    <source>
        <dbReference type="PROSITE" id="PS50995"/>
    </source>
</evidence>
<sequence>MGYADIMTTICVDESTDELLQLIVHAQVTMRRRANRQLKASLGVSFSQAVVLALLLPNKSPVVGEIAESYCIDKSAAARLLSRLEERGLIARERDANDRRMVRPVLTEAGRVLAEKGLRELTAVEDRALSGWMPTEVRALRDILRRVVR</sequence>
<dbReference type="InterPro" id="IPR036388">
    <property type="entry name" value="WH-like_DNA-bd_sf"/>
</dbReference>
<dbReference type="Pfam" id="PF01047">
    <property type="entry name" value="MarR"/>
    <property type="match status" value="1"/>
</dbReference>
<dbReference type="SMART" id="SM00347">
    <property type="entry name" value="HTH_MARR"/>
    <property type="match status" value="1"/>
</dbReference>
<dbReference type="InterPro" id="IPR000835">
    <property type="entry name" value="HTH_MarR-typ"/>
</dbReference>
<dbReference type="GO" id="GO:0003700">
    <property type="term" value="F:DNA-binding transcription factor activity"/>
    <property type="evidence" value="ECO:0007669"/>
    <property type="project" value="InterPro"/>
</dbReference>
<dbReference type="PROSITE" id="PS01117">
    <property type="entry name" value="HTH_MARR_1"/>
    <property type="match status" value="1"/>
</dbReference>
<keyword evidence="1" id="KW-0805">Transcription regulation</keyword>
<evidence type="ECO:0000256" key="3">
    <source>
        <dbReference type="ARBA" id="ARBA00023163"/>
    </source>
</evidence>
<evidence type="ECO:0000313" key="6">
    <source>
        <dbReference type="Proteomes" id="UP000076852"/>
    </source>
</evidence>
<protein>
    <recommendedName>
        <fullName evidence="4">HTH marR-type domain-containing protein</fullName>
    </recommendedName>
</protein>
<dbReference type="RefSeq" id="WP_063495647.1">
    <property type="nucleotide sequence ID" value="NZ_CP014578.1"/>
</dbReference>
<dbReference type="PANTHER" id="PTHR33164">
    <property type="entry name" value="TRANSCRIPTIONAL REGULATOR, MARR FAMILY"/>
    <property type="match status" value="1"/>
</dbReference>
<proteinExistence type="predicted"/>
<dbReference type="InterPro" id="IPR036390">
    <property type="entry name" value="WH_DNA-bd_sf"/>
</dbReference>
<keyword evidence="3" id="KW-0804">Transcription</keyword>
<dbReference type="KEGG" id="buz:AYM40_07405"/>
<dbReference type="InterPro" id="IPR039422">
    <property type="entry name" value="MarR/SlyA-like"/>
</dbReference>
<reference evidence="5 6" key="1">
    <citation type="journal article" date="2016" name="Gene">
        <title>PacBio SMRT assembly of a complex multi-replicon genome reveals chlorocatechol degradative operon in a region of genome plasticity.</title>
        <authorList>
            <person name="Ricker N."/>
            <person name="Shen S.Y."/>
            <person name="Goordial J."/>
            <person name="Jin S."/>
            <person name="Fulthorpe R.R."/>
        </authorList>
    </citation>
    <scope>NUCLEOTIDE SEQUENCE [LARGE SCALE GENOMIC DNA]</scope>
    <source>
        <strain evidence="5 6">OLGA172</strain>
    </source>
</reference>
<accession>A0A160FIX7</accession>
<dbReference type="GO" id="GO:0003677">
    <property type="term" value="F:DNA binding"/>
    <property type="evidence" value="ECO:0007669"/>
    <property type="project" value="UniProtKB-KW"/>
</dbReference>
<dbReference type="OrthoDB" id="6195716at2"/>
<evidence type="ECO:0000256" key="2">
    <source>
        <dbReference type="ARBA" id="ARBA00023125"/>
    </source>
</evidence>
<name>A0A160FIX7_9BURK</name>
<dbReference type="PANTHER" id="PTHR33164:SF43">
    <property type="entry name" value="HTH-TYPE TRANSCRIPTIONAL REPRESSOR YETL"/>
    <property type="match status" value="1"/>
</dbReference>
<dbReference type="Gene3D" id="1.10.10.10">
    <property type="entry name" value="Winged helix-like DNA-binding domain superfamily/Winged helix DNA-binding domain"/>
    <property type="match status" value="1"/>
</dbReference>
<dbReference type="InterPro" id="IPR023187">
    <property type="entry name" value="Tscrpt_reg_MarR-type_CS"/>
</dbReference>
<dbReference type="EMBL" id="CP014578">
    <property type="protein sequence ID" value="ANB72211.1"/>
    <property type="molecule type" value="Genomic_DNA"/>
</dbReference>
<dbReference type="SUPFAM" id="SSF46785">
    <property type="entry name" value="Winged helix' DNA-binding domain"/>
    <property type="match status" value="1"/>
</dbReference>
<keyword evidence="6" id="KW-1185">Reference proteome</keyword>
<evidence type="ECO:0000256" key="1">
    <source>
        <dbReference type="ARBA" id="ARBA00023015"/>
    </source>
</evidence>
<feature type="domain" description="HTH marR-type" evidence="4">
    <location>
        <begin position="16"/>
        <end position="149"/>
    </location>
</feature>
<dbReference type="PROSITE" id="PS50995">
    <property type="entry name" value="HTH_MARR_2"/>
    <property type="match status" value="1"/>
</dbReference>
<evidence type="ECO:0000313" key="5">
    <source>
        <dbReference type="EMBL" id="ANB72211.1"/>
    </source>
</evidence>
<gene>
    <name evidence="5" type="ORF">AYM40_07405</name>
</gene>
<dbReference type="GO" id="GO:0006950">
    <property type="term" value="P:response to stress"/>
    <property type="evidence" value="ECO:0007669"/>
    <property type="project" value="TreeGrafter"/>
</dbReference>
<dbReference type="Proteomes" id="UP000076852">
    <property type="component" value="Chromosome 1"/>
</dbReference>
<dbReference type="PRINTS" id="PR00598">
    <property type="entry name" value="HTHMARR"/>
</dbReference>
<dbReference type="AlphaFoldDB" id="A0A160FIX7"/>
<dbReference type="STRING" id="1804984.AYM40_07405"/>
<keyword evidence="2" id="KW-0238">DNA-binding</keyword>
<organism evidence="5 6">
    <name type="scientific">Paraburkholderia phytofirmans OLGA172</name>
    <dbReference type="NCBI Taxonomy" id="1417228"/>
    <lineage>
        <taxon>Bacteria</taxon>
        <taxon>Pseudomonadati</taxon>
        <taxon>Pseudomonadota</taxon>
        <taxon>Betaproteobacteria</taxon>
        <taxon>Burkholderiales</taxon>
        <taxon>Burkholderiaceae</taxon>
        <taxon>Paraburkholderia</taxon>
    </lineage>
</organism>